<accession>A0A7E4WE13</accession>
<dbReference type="WBParaSite" id="Pan_g9599.t1">
    <property type="protein sequence ID" value="Pan_g9599.t1"/>
    <property type="gene ID" value="Pan_g9599"/>
</dbReference>
<protein>
    <submittedName>
        <fullName evidence="2">DUF2470 domain-containing protein</fullName>
    </submittedName>
</protein>
<reference evidence="1" key="1">
    <citation type="journal article" date="2013" name="Genetics">
        <title>The draft genome and transcriptome of Panagrellus redivivus are shaped by the harsh demands of a free-living lifestyle.</title>
        <authorList>
            <person name="Srinivasan J."/>
            <person name="Dillman A.R."/>
            <person name="Macchietto M.G."/>
            <person name="Heikkinen L."/>
            <person name="Lakso M."/>
            <person name="Fracchia K.M."/>
            <person name="Antoshechkin I."/>
            <person name="Mortazavi A."/>
            <person name="Wong G."/>
            <person name="Sternberg P.W."/>
        </authorList>
    </citation>
    <scope>NUCLEOTIDE SEQUENCE [LARGE SCALE GENOMIC DNA]</scope>
    <source>
        <strain evidence="1">MT8872</strain>
    </source>
</reference>
<name>A0A7E4WE13_PANRE</name>
<evidence type="ECO:0000313" key="1">
    <source>
        <dbReference type="Proteomes" id="UP000492821"/>
    </source>
</evidence>
<reference evidence="2" key="2">
    <citation type="submission" date="2020-10" db="UniProtKB">
        <authorList>
            <consortium name="WormBaseParasite"/>
        </authorList>
    </citation>
    <scope>IDENTIFICATION</scope>
</reference>
<proteinExistence type="predicted"/>
<evidence type="ECO:0000313" key="2">
    <source>
        <dbReference type="WBParaSite" id="Pan_g9599.t1"/>
    </source>
</evidence>
<dbReference type="Proteomes" id="UP000492821">
    <property type="component" value="Unassembled WGS sequence"/>
</dbReference>
<sequence>MGNNIDSAIQEHLDNEHRSLMEAVKNSTLVKRYEEFLDFATSWKGLIARTIVVSISPSVALLGLQQWLTYKSSFIPLAAAVEMKPLKKSTETLYMFVPQICAVGNMDKV</sequence>
<dbReference type="AlphaFoldDB" id="A0A7E4WE13"/>
<keyword evidence="1" id="KW-1185">Reference proteome</keyword>
<organism evidence="1 2">
    <name type="scientific">Panagrellus redivivus</name>
    <name type="common">Microworm</name>
    <dbReference type="NCBI Taxonomy" id="6233"/>
    <lineage>
        <taxon>Eukaryota</taxon>
        <taxon>Metazoa</taxon>
        <taxon>Ecdysozoa</taxon>
        <taxon>Nematoda</taxon>
        <taxon>Chromadorea</taxon>
        <taxon>Rhabditida</taxon>
        <taxon>Tylenchina</taxon>
        <taxon>Panagrolaimomorpha</taxon>
        <taxon>Panagrolaimoidea</taxon>
        <taxon>Panagrolaimidae</taxon>
        <taxon>Panagrellus</taxon>
    </lineage>
</organism>